<proteinExistence type="predicted"/>
<dbReference type="Gene3D" id="1.20.120.160">
    <property type="entry name" value="HPT domain"/>
    <property type="match status" value="1"/>
</dbReference>
<keyword evidence="1" id="KW-0597">Phosphoprotein</keyword>
<dbReference type="EMBL" id="CP009788">
    <property type="protein sequence ID" value="AJE03618.1"/>
    <property type="molecule type" value="Genomic_DNA"/>
</dbReference>
<reference evidence="3 4" key="1">
    <citation type="journal article" date="2015" name="Genome Announc.">
        <title>Complete Genome of Geobacter pickeringii G13T, a Metal-Reducing Isolate from Sedimentary Kaolin Deposits.</title>
        <authorList>
            <person name="Badalamenti J.P."/>
            <person name="Bond D.R."/>
        </authorList>
    </citation>
    <scope>NUCLEOTIDE SEQUENCE [LARGE SCALE GENOMIC DNA]</scope>
    <source>
        <strain evidence="3 4">G13</strain>
    </source>
</reference>
<evidence type="ECO:0000313" key="3">
    <source>
        <dbReference type="EMBL" id="AJE03618.1"/>
    </source>
</evidence>
<evidence type="ECO:0000313" key="4">
    <source>
        <dbReference type="Proteomes" id="UP000057609"/>
    </source>
</evidence>
<dbReference type="OrthoDB" id="9792360at2"/>
<dbReference type="GO" id="GO:0000160">
    <property type="term" value="P:phosphorelay signal transduction system"/>
    <property type="evidence" value="ECO:0007669"/>
    <property type="project" value="InterPro"/>
</dbReference>
<name>A0A0B5BA76_9BACT</name>
<dbReference type="GO" id="GO:0004672">
    <property type="term" value="F:protein kinase activity"/>
    <property type="evidence" value="ECO:0007669"/>
    <property type="project" value="UniProtKB-ARBA"/>
</dbReference>
<evidence type="ECO:0000259" key="2">
    <source>
        <dbReference type="PROSITE" id="PS50894"/>
    </source>
</evidence>
<dbReference type="AlphaFoldDB" id="A0A0B5BA76"/>
<feature type="modified residue" description="Phosphohistidine" evidence="1">
    <location>
        <position position="52"/>
    </location>
</feature>
<dbReference type="SUPFAM" id="SSF47226">
    <property type="entry name" value="Histidine-containing phosphotransfer domain, HPT domain"/>
    <property type="match status" value="1"/>
</dbReference>
<dbReference type="HOGENOM" id="CLU_159152_1_0_7"/>
<accession>A0A0B5BA76</accession>
<dbReference type="InterPro" id="IPR036641">
    <property type="entry name" value="HPT_dom_sf"/>
</dbReference>
<organism evidence="3 4">
    <name type="scientific">Geobacter pickeringii</name>
    <dbReference type="NCBI Taxonomy" id="345632"/>
    <lineage>
        <taxon>Bacteria</taxon>
        <taxon>Pseudomonadati</taxon>
        <taxon>Thermodesulfobacteriota</taxon>
        <taxon>Desulfuromonadia</taxon>
        <taxon>Geobacterales</taxon>
        <taxon>Geobacteraceae</taxon>
        <taxon>Geobacter</taxon>
    </lineage>
</organism>
<sequence>MDQTKQKRHTVSIDPELMDIVPTFLEYRWQDVASLQDALAHEDPCLIRKIAHNLRGAGKSFGFGAVTGIGMRLERAALTGNWSRISKFIDLLIEYLERVQPVSGR</sequence>
<gene>
    <name evidence="3" type="ORF">GPICK_09875</name>
</gene>
<keyword evidence="3" id="KW-0808">Transferase</keyword>
<feature type="domain" description="HPt" evidence="2">
    <location>
        <begin position="13"/>
        <end position="105"/>
    </location>
</feature>
<dbReference type="STRING" id="345632.GPICK_09875"/>
<dbReference type="InterPro" id="IPR008207">
    <property type="entry name" value="Sig_transdc_His_kin_Hpt_dom"/>
</dbReference>
<dbReference type="Pfam" id="PF01627">
    <property type="entry name" value="Hpt"/>
    <property type="match status" value="1"/>
</dbReference>
<keyword evidence="4" id="KW-1185">Reference proteome</keyword>
<dbReference type="KEGG" id="gpi:GPICK_09875"/>
<evidence type="ECO:0000256" key="1">
    <source>
        <dbReference type="PROSITE-ProRule" id="PRU00110"/>
    </source>
</evidence>
<protein>
    <submittedName>
        <fullName evidence="3">Histidine phosphotransferase</fullName>
    </submittedName>
</protein>
<dbReference type="PROSITE" id="PS50894">
    <property type="entry name" value="HPT"/>
    <property type="match status" value="1"/>
</dbReference>
<dbReference type="Proteomes" id="UP000057609">
    <property type="component" value="Chromosome"/>
</dbReference>